<comment type="subcellular location">
    <subcellularLocation>
        <location evidence="1 6">Nucleus</location>
    </subcellularLocation>
</comment>
<evidence type="ECO:0000256" key="6">
    <source>
        <dbReference type="PIRNR" id="PIRNR007764"/>
    </source>
</evidence>
<dbReference type="InterPro" id="IPR008591">
    <property type="entry name" value="GINS_Sld5"/>
</dbReference>
<keyword evidence="5 6" id="KW-0539">Nucleus</keyword>
<dbReference type="InterPro" id="IPR021151">
    <property type="entry name" value="GINS_A"/>
</dbReference>
<dbReference type="InterPro" id="IPR038749">
    <property type="entry name" value="Sld5_GINS_A"/>
</dbReference>
<feature type="domain" description="DNA replication complex GINS protein SLD5 C-terminal" evidence="8">
    <location>
        <begin position="196"/>
        <end position="254"/>
    </location>
</feature>
<evidence type="ECO:0000259" key="8">
    <source>
        <dbReference type="Pfam" id="PF16922"/>
    </source>
</evidence>
<evidence type="ECO:0000313" key="9">
    <source>
        <dbReference type="EMBL" id="MED6189636.1"/>
    </source>
</evidence>
<evidence type="ECO:0000256" key="2">
    <source>
        <dbReference type="ARBA" id="ARBA00008187"/>
    </source>
</evidence>
<comment type="similarity">
    <text evidence="2 6">Belongs to the GINS4/SLD5 family.</text>
</comment>
<dbReference type="Gene3D" id="1.20.58.1030">
    <property type="match status" value="1"/>
</dbReference>
<dbReference type="SUPFAM" id="SSF158573">
    <property type="entry name" value="GINS helical bundle-like"/>
    <property type="match status" value="1"/>
</dbReference>
<gene>
    <name evidence="9" type="ORF">PIB30_097990</name>
</gene>
<evidence type="ECO:0000256" key="3">
    <source>
        <dbReference type="ARBA" id="ARBA00014804"/>
    </source>
</evidence>
<keyword evidence="10" id="KW-1185">Reference proteome</keyword>
<dbReference type="Pfam" id="PF05916">
    <property type="entry name" value="Sld5"/>
    <property type="match status" value="1"/>
</dbReference>
<proteinExistence type="inferred from homology"/>
<dbReference type="CDD" id="cd21692">
    <property type="entry name" value="GINS_B_Sld5"/>
    <property type="match status" value="1"/>
</dbReference>
<dbReference type="PANTHER" id="PTHR21206:SF0">
    <property type="entry name" value="DNA REPLICATION COMPLEX GINS PROTEIN SLD5"/>
    <property type="match status" value="1"/>
</dbReference>
<name>A0ABU6WW22_9FABA</name>
<dbReference type="PANTHER" id="PTHR21206">
    <property type="entry name" value="SLD5 PROTEIN"/>
    <property type="match status" value="1"/>
</dbReference>
<dbReference type="SUPFAM" id="SSF160059">
    <property type="entry name" value="PriA/YqbF domain"/>
    <property type="match status" value="1"/>
</dbReference>
<accession>A0ABU6WW22</accession>
<dbReference type="Proteomes" id="UP001341840">
    <property type="component" value="Unassembled WGS sequence"/>
</dbReference>
<dbReference type="InterPro" id="IPR031633">
    <property type="entry name" value="SLD5_C"/>
</dbReference>
<comment type="caution">
    <text evidence="9">The sequence shown here is derived from an EMBL/GenBank/DDBJ whole genome shotgun (WGS) entry which is preliminary data.</text>
</comment>
<dbReference type="InterPro" id="IPR036224">
    <property type="entry name" value="GINS_bundle-like_dom_sf"/>
</dbReference>
<protein>
    <recommendedName>
        <fullName evidence="3 6">DNA replication complex GINS protein SLD5</fullName>
    </recommendedName>
</protein>
<dbReference type="CDD" id="cd11711">
    <property type="entry name" value="GINS_A_Sld5"/>
    <property type="match status" value="1"/>
</dbReference>
<evidence type="ECO:0000313" key="10">
    <source>
        <dbReference type="Proteomes" id="UP001341840"/>
    </source>
</evidence>
<sequence>MASSSMDGSIPTMDEFEALLSTTDVELLKRAWRSEKASPEILRYDTDLVSRLTEQIQLMEETVEEKSTSGADPLSLSLYQMDLDRTLFLLRSYLRVRIQKIEKYMFHIRKTDELWNRLSKGEKDFTSRKGSSNLHAYAYRYYASLVFESNEFSCCRCIEDLKQHLEESVLSKLPENYQSVEKQSVISEEDDMVPEPRLDTFVLCRSKEYLSGIQLEDGPVDDRSKLFEMEPGVLYFICYKSIKPLVESGKIDLL</sequence>
<keyword evidence="4 6" id="KW-0235">DNA replication</keyword>
<evidence type="ECO:0000256" key="5">
    <source>
        <dbReference type="ARBA" id="ARBA00023242"/>
    </source>
</evidence>
<comment type="function">
    <text evidence="6">The GINS complex plays an essential role in the initiation of DNA replication.</text>
</comment>
<dbReference type="PIRSF" id="PIRSF007764">
    <property type="entry name" value="Sld5"/>
    <property type="match status" value="1"/>
</dbReference>
<evidence type="ECO:0000256" key="1">
    <source>
        <dbReference type="ARBA" id="ARBA00004123"/>
    </source>
</evidence>
<dbReference type="Pfam" id="PF16922">
    <property type="entry name" value="SLD5_C"/>
    <property type="match status" value="1"/>
</dbReference>
<dbReference type="EMBL" id="JASCZI010183702">
    <property type="protein sequence ID" value="MED6189636.1"/>
    <property type="molecule type" value="Genomic_DNA"/>
</dbReference>
<organism evidence="9 10">
    <name type="scientific">Stylosanthes scabra</name>
    <dbReference type="NCBI Taxonomy" id="79078"/>
    <lineage>
        <taxon>Eukaryota</taxon>
        <taxon>Viridiplantae</taxon>
        <taxon>Streptophyta</taxon>
        <taxon>Embryophyta</taxon>
        <taxon>Tracheophyta</taxon>
        <taxon>Spermatophyta</taxon>
        <taxon>Magnoliopsida</taxon>
        <taxon>eudicotyledons</taxon>
        <taxon>Gunneridae</taxon>
        <taxon>Pentapetalae</taxon>
        <taxon>rosids</taxon>
        <taxon>fabids</taxon>
        <taxon>Fabales</taxon>
        <taxon>Fabaceae</taxon>
        <taxon>Papilionoideae</taxon>
        <taxon>50 kb inversion clade</taxon>
        <taxon>dalbergioids sensu lato</taxon>
        <taxon>Dalbergieae</taxon>
        <taxon>Pterocarpus clade</taxon>
        <taxon>Stylosanthes</taxon>
    </lineage>
</organism>
<feature type="domain" description="GINS subunit" evidence="7">
    <location>
        <begin position="71"/>
        <end position="125"/>
    </location>
</feature>
<evidence type="ECO:0000259" key="7">
    <source>
        <dbReference type="Pfam" id="PF05916"/>
    </source>
</evidence>
<reference evidence="9 10" key="1">
    <citation type="journal article" date="2023" name="Plants (Basel)">
        <title>Bridging the Gap: Combining Genomics and Transcriptomics Approaches to Understand Stylosanthes scabra, an Orphan Legume from the Brazilian Caatinga.</title>
        <authorList>
            <person name="Ferreira-Neto J.R.C."/>
            <person name="da Silva M.D."/>
            <person name="Binneck E."/>
            <person name="de Melo N.F."/>
            <person name="da Silva R.H."/>
            <person name="de Melo A.L.T.M."/>
            <person name="Pandolfi V."/>
            <person name="Bustamante F.O."/>
            <person name="Brasileiro-Vidal A.C."/>
            <person name="Benko-Iseppon A.M."/>
        </authorList>
    </citation>
    <scope>NUCLEOTIDE SEQUENCE [LARGE SCALE GENOMIC DNA]</scope>
    <source>
        <tissue evidence="9">Leaves</tissue>
    </source>
</reference>
<evidence type="ECO:0000256" key="4">
    <source>
        <dbReference type="ARBA" id="ARBA00022705"/>
    </source>
</evidence>